<gene>
    <name evidence="1" type="ORF">Vadar_003878</name>
</gene>
<sequence length="206" mass="23091">MTLVLPSLDKEPGQNRSGIRDSTRMADGDEDMPRDAKIVKTLLKSMGVDDYEPRVVHQFLELWYRYVVEVLTDAQVYSEHAGKAAIDCDDVKLAIQSKVNFSFSQPPPREVLLELARNRNKIPLPKSIAGPGIPLPPEQDTLISPNYQLAIPRKQTAQPVEETEEDEESADPNSNPPQEQKPDLPQNTPQRVSFPLGAKRPRQSSQ</sequence>
<organism evidence="1 2">
    <name type="scientific">Vaccinium darrowii</name>
    <dbReference type="NCBI Taxonomy" id="229202"/>
    <lineage>
        <taxon>Eukaryota</taxon>
        <taxon>Viridiplantae</taxon>
        <taxon>Streptophyta</taxon>
        <taxon>Embryophyta</taxon>
        <taxon>Tracheophyta</taxon>
        <taxon>Spermatophyta</taxon>
        <taxon>Magnoliopsida</taxon>
        <taxon>eudicotyledons</taxon>
        <taxon>Gunneridae</taxon>
        <taxon>Pentapetalae</taxon>
        <taxon>asterids</taxon>
        <taxon>Ericales</taxon>
        <taxon>Ericaceae</taxon>
        <taxon>Vaccinioideae</taxon>
        <taxon>Vaccinieae</taxon>
        <taxon>Vaccinium</taxon>
    </lineage>
</organism>
<keyword evidence="2" id="KW-1185">Reference proteome</keyword>
<reference evidence="1 2" key="1">
    <citation type="journal article" date="2021" name="Hortic Res">
        <title>High-quality reference genome and annotation aids understanding of berry development for evergreen blueberry (Vaccinium darrowii).</title>
        <authorList>
            <person name="Yu J."/>
            <person name="Hulse-Kemp A.M."/>
            <person name="Babiker E."/>
            <person name="Staton M."/>
        </authorList>
    </citation>
    <scope>NUCLEOTIDE SEQUENCE [LARGE SCALE GENOMIC DNA]</scope>
    <source>
        <strain evidence="2">cv. NJ 8807/NJ 8810</strain>
        <tissue evidence="1">Young leaf</tissue>
    </source>
</reference>
<accession>A0ACB7ZHA3</accession>
<name>A0ACB7ZHA3_9ERIC</name>
<dbReference type="EMBL" id="CM037159">
    <property type="protein sequence ID" value="KAH7865227.1"/>
    <property type="molecule type" value="Genomic_DNA"/>
</dbReference>
<protein>
    <submittedName>
        <fullName evidence="1">Uncharacterized protein</fullName>
    </submittedName>
</protein>
<evidence type="ECO:0000313" key="2">
    <source>
        <dbReference type="Proteomes" id="UP000828048"/>
    </source>
</evidence>
<comment type="caution">
    <text evidence="1">The sequence shown here is derived from an EMBL/GenBank/DDBJ whole genome shotgun (WGS) entry which is preliminary data.</text>
</comment>
<dbReference type="Proteomes" id="UP000828048">
    <property type="component" value="Chromosome 9"/>
</dbReference>
<proteinExistence type="predicted"/>
<evidence type="ECO:0000313" key="1">
    <source>
        <dbReference type="EMBL" id="KAH7865227.1"/>
    </source>
</evidence>